<keyword evidence="3" id="KW-1185">Reference proteome</keyword>
<dbReference type="SMART" id="SM00220">
    <property type="entry name" value="S_TKc"/>
    <property type="match status" value="1"/>
</dbReference>
<dbReference type="Gene3D" id="1.10.510.10">
    <property type="entry name" value="Transferase(Phosphotransferase) domain 1"/>
    <property type="match status" value="1"/>
</dbReference>
<dbReference type="Proteomes" id="UP001470230">
    <property type="component" value="Unassembled WGS sequence"/>
</dbReference>
<evidence type="ECO:0000313" key="3">
    <source>
        <dbReference type="Proteomes" id="UP001470230"/>
    </source>
</evidence>
<dbReference type="PROSITE" id="PS00108">
    <property type="entry name" value="PROTEIN_KINASE_ST"/>
    <property type="match status" value="1"/>
</dbReference>
<dbReference type="Gene3D" id="3.30.200.20">
    <property type="entry name" value="Phosphorylase Kinase, domain 1"/>
    <property type="match status" value="1"/>
</dbReference>
<dbReference type="EMBL" id="JAPFFF010000015">
    <property type="protein sequence ID" value="KAK8866451.1"/>
    <property type="molecule type" value="Genomic_DNA"/>
</dbReference>
<name>A0ABR2INF9_9EUKA</name>
<evidence type="ECO:0000259" key="1">
    <source>
        <dbReference type="PROSITE" id="PS50011"/>
    </source>
</evidence>
<gene>
    <name evidence="2" type="ORF">M9Y10_009414</name>
</gene>
<feature type="domain" description="Protein kinase" evidence="1">
    <location>
        <begin position="13"/>
        <end position="268"/>
    </location>
</feature>
<comment type="caution">
    <text evidence="2">The sequence shown here is derived from an EMBL/GenBank/DDBJ whole genome shotgun (WGS) entry which is preliminary data.</text>
</comment>
<protein>
    <recommendedName>
        <fullName evidence="1">Protein kinase domain-containing protein</fullName>
    </recommendedName>
</protein>
<dbReference type="InterPro" id="IPR000719">
    <property type="entry name" value="Prot_kinase_dom"/>
</dbReference>
<dbReference type="InterPro" id="IPR011009">
    <property type="entry name" value="Kinase-like_dom_sf"/>
</dbReference>
<accession>A0ABR2INF9</accession>
<organism evidence="2 3">
    <name type="scientific">Tritrichomonas musculus</name>
    <dbReference type="NCBI Taxonomy" id="1915356"/>
    <lineage>
        <taxon>Eukaryota</taxon>
        <taxon>Metamonada</taxon>
        <taxon>Parabasalia</taxon>
        <taxon>Tritrichomonadida</taxon>
        <taxon>Tritrichomonadidae</taxon>
        <taxon>Tritrichomonas</taxon>
    </lineage>
</organism>
<sequence>MQCPPPPSRVKGLKLISLLGSTRNSLVYVAYDPRSRQKMALKLIHKSIMSVERLDRECEIQFNLEHRYIMPICEYFDIQDFRCILMPRAYGGNLTEFVSQHRNTSQVINSKIMFKVLEAVEFLHYNKILHGDIKPANIVLASTDTNEPCPQIIDFGHACILGKHQLCTCNLMTCIYSAPEVLGFKPHGFPSDIWSLASTFVFLVTGKDILHLKHIEAMYNEALNLKLRFESKEWEMYPDSLKDLLSKMIHHDPSKRPTALQCLNHPFFAEMLGKEWISAEIEKDKINPL</sequence>
<reference evidence="2 3" key="1">
    <citation type="submission" date="2024-04" db="EMBL/GenBank/DDBJ databases">
        <title>Tritrichomonas musculus Genome.</title>
        <authorList>
            <person name="Alves-Ferreira E."/>
            <person name="Grigg M."/>
            <person name="Lorenzi H."/>
            <person name="Galac M."/>
        </authorList>
    </citation>
    <scope>NUCLEOTIDE SEQUENCE [LARGE SCALE GENOMIC DNA]</scope>
    <source>
        <strain evidence="2 3">EAF2021</strain>
    </source>
</reference>
<proteinExistence type="predicted"/>
<evidence type="ECO:0000313" key="2">
    <source>
        <dbReference type="EMBL" id="KAK8866451.1"/>
    </source>
</evidence>
<dbReference type="Pfam" id="PF00069">
    <property type="entry name" value="Pkinase"/>
    <property type="match status" value="1"/>
</dbReference>
<dbReference type="InterPro" id="IPR008271">
    <property type="entry name" value="Ser/Thr_kinase_AS"/>
</dbReference>
<dbReference type="PROSITE" id="PS50011">
    <property type="entry name" value="PROTEIN_KINASE_DOM"/>
    <property type="match status" value="1"/>
</dbReference>
<dbReference type="SUPFAM" id="SSF56112">
    <property type="entry name" value="Protein kinase-like (PK-like)"/>
    <property type="match status" value="1"/>
</dbReference>
<dbReference type="PANTHER" id="PTHR24347">
    <property type="entry name" value="SERINE/THREONINE-PROTEIN KINASE"/>
    <property type="match status" value="1"/>
</dbReference>